<evidence type="ECO:0000313" key="5">
    <source>
        <dbReference type="EMBL" id="RWS06670.1"/>
    </source>
</evidence>
<dbReference type="InterPro" id="IPR050333">
    <property type="entry name" value="SLRP"/>
</dbReference>
<feature type="signal peptide" evidence="3">
    <location>
        <begin position="1"/>
        <end position="19"/>
    </location>
</feature>
<reference evidence="6 7" key="1">
    <citation type="journal article" date="2018" name="Gigascience">
        <title>Genomes of trombidid mites reveal novel predicted allergens and laterally-transferred genes associated with secondary metabolism.</title>
        <authorList>
            <person name="Dong X."/>
            <person name="Chaisiri K."/>
            <person name="Xia D."/>
            <person name="Armstrong S.D."/>
            <person name="Fang Y."/>
            <person name="Donnelly M.J."/>
            <person name="Kadowaki T."/>
            <person name="McGarry J.W."/>
            <person name="Darby A.C."/>
            <person name="Makepeace B.L."/>
        </authorList>
    </citation>
    <scope>NUCLEOTIDE SEQUENCE [LARGE SCALE GENOMIC DNA]</scope>
    <source>
        <strain evidence="6">UoL-WK</strain>
    </source>
</reference>
<dbReference type="EMBL" id="NCKU01003954">
    <property type="protein sequence ID" value="RWS06670.1"/>
    <property type="molecule type" value="Genomic_DNA"/>
</dbReference>
<dbReference type="EMBL" id="NCKU01004226">
    <property type="protein sequence ID" value="RWS06275.1"/>
    <property type="molecule type" value="Genomic_DNA"/>
</dbReference>
<dbReference type="Proteomes" id="UP000285301">
    <property type="component" value="Unassembled WGS sequence"/>
</dbReference>
<comment type="caution">
    <text evidence="6">The sequence shown here is derived from an EMBL/GenBank/DDBJ whole genome shotgun (WGS) entry which is preliminary data.</text>
</comment>
<organism evidence="6 7">
    <name type="scientific">Dinothrombium tinctorium</name>
    <dbReference type="NCBI Taxonomy" id="1965070"/>
    <lineage>
        <taxon>Eukaryota</taxon>
        <taxon>Metazoa</taxon>
        <taxon>Ecdysozoa</taxon>
        <taxon>Arthropoda</taxon>
        <taxon>Chelicerata</taxon>
        <taxon>Arachnida</taxon>
        <taxon>Acari</taxon>
        <taxon>Acariformes</taxon>
        <taxon>Trombidiformes</taxon>
        <taxon>Prostigmata</taxon>
        <taxon>Anystina</taxon>
        <taxon>Parasitengona</taxon>
        <taxon>Trombidioidea</taxon>
        <taxon>Trombidiidae</taxon>
        <taxon>Dinothrombium</taxon>
    </lineage>
</organism>
<keyword evidence="7" id="KW-1185">Reference proteome</keyword>
<dbReference type="PANTHER" id="PTHR45712">
    <property type="entry name" value="AGAP008170-PA"/>
    <property type="match status" value="1"/>
</dbReference>
<reference evidence="6" key="2">
    <citation type="submission" date="2018-11" db="EMBL/GenBank/DDBJ databases">
        <title>Trombidioid mite genomics.</title>
        <authorList>
            <person name="Dong X."/>
        </authorList>
    </citation>
    <scope>NUCLEOTIDE SEQUENCE</scope>
    <source>
        <strain evidence="6">UoL-WK</strain>
    </source>
</reference>
<dbReference type="InterPro" id="IPR001611">
    <property type="entry name" value="Leu-rich_rpt"/>
</dbReference>
<accession>A0A3S3RVJ9</accession>
<dbReference type="SUPFAM" id="SSF52058">
    <property type="entry name" value="L domain-like"/>
    <property type="match status" value="1"/>
</dbReference>
<dbReference type="PANTHER" id="PTHR45712:SF22">
    <property type="entry name" value="INSULIN-LIKE GROWTH FACTOR-BINDING PROTEIN COMPLEX ACID LABILE SUBUNIT"/>
    <property type="match status" value="1"/>
</dbReference>
<evidence type="ECO:0000256" key="3">
    <source>
        <dbReference type="SAM" id="SignalP"/>
    </source>
</evidence>
<evidence type="ECO:0000313" key="4">
    <source>
        <dbReference type="EMBL" id="RWS06275.1"/>
    </source>
</evidence>
<keyword evidence="3" id="KW-0732">Signal</keyword>
<dbReference type="Gene3D" id="3.80.10.10">
    <property type="entry name" value="Ribonuclease Inhibitor"/>
    <property type="match status" value="1"/>
</dbReference>
<dbReference type="InterPro" id="IPR032675">
    <property type="entry name" value="LRR_dom_sf"/>
</dbReference>
<dbReference type="SMART" id="SM00369">
    <property type="entry name" value="LRR_TYP"/>
    <property type="match status" value="3"/>
</dbReference>
<dbReference type="EMBL" id="NCKU01003953">
    <property type="protein sequence ID" value="RWS06672.1"/>
    <property type="molecule type" value="Genomic_DNA"/>
</dbReference>
<keyword evidence="2" id="KW-0677">Repeat</keyword>
<dbReference type="Pfam" id="PF13855">
    <property type="entry name" value="LRR_8"/>
    <property type="match status" value="1"/>
</dbReference>
<evidence type="ECO:0000256" key="1">
    <source>
        <dbReference type="ARBA" id="ARBA00022614"/>
    </source>
</evidence>
<gene>
    <name evidence="6" type="ORF">B4U79_16190</name>
    <name evidence="5" type="ORF">B4U79_16191</name>
    <name evidence="4" type="ORF">B4U79_16232</name>
</gene>
<dbReference type="AlphaFoldDB" id="A0A3S3RVJ9"/>
<proteinExistence type="predicted"/>
<keyword evidence="1" id="KW-0433">Leucine-rich repeat</keyword>
<evidence type="ECO:0000256" key="2">
    <source>
        <dbReference type="ARBA" id="ARBA00022737"/>
    </source>
</evidence>
<dbReference type="OrthoDB" id="6500570at2759"/>
<evidence type="ECO:0000313" key="6">
    <source>
        <dbReference type="EMBL" id="RWS06672.1"/>
    </source>
</evidence>
<dbReference type="InterPro" id="IPR003591">
    <property type="entry name" value="Leu-rich_rpt_typical-subtyp"/>
</dbReference>
<dbReference type="PROSITE" id="PS51450">
    <property type="entry name" value="LRR"/>
    <property type="match status" value="3"/>
</dbReference>
<dbReference type="STRING" id="1965070.A0A3S3RVJ9"/>
<evidence type="ECO:0000313" key="7">
    <source>
        <dbReference type="Proteomes" id="UP000285301"/>
    </source>
</evidence>
<name>A0A3S3RVJ9_9ACAR</name>
<feature type="chain" id="PRO_5033399076" evidence="3">
    <location>
        <begin position="20"/>
        <end position="336"/>
    </location>
</feature>
<sequence length="336" mass="38089">MSLTFKISLCLLFIALVSAIEDGSHFCPPSNLFPSQCQCDPYDRAINCFLYQEKEKQVFDIKKSLEKVGKHIQSSGHPASYFSEFFLMCTSKVKTTVNLPEKTFGFLMFRKITIDKCNVDSIHPNAFGGSPMMTEYFNMRGNTIQPMAVNSLLKAITNMPTLRSIDLSYNNIETIPSNAFKALKNLTDLDLQGNDIKSIGDFAFAELSSLDLLNLDHNEISSIKANSFACQGSRNFRLVISLNSNRLNSSSFENDCFASCKRPMLIEMDGNILNYLDENVFKSFLLTSKRNALHVRGNPIECIDKNNWIKKYEIQLQYLLQLEITGSYWECKTPKA</sequence>
<protein>
    <submittedName>
        <fullName evidence="6">Protein slit-like protein</fullName>
    </submittedName>
</protein>